<sequence length="387" mass="42851">MAVDQTRLDAALDDASRIRRFSVFIATSLLFCIALISFFVRIALKLHRRPFSLDDIFLASSLVLLIAATGLLYAKLDQFYLGAGLKRDGSLAGIASAGQIKELHSTDLNAIFIAVSILLWIGTSLVKVAFLVLFRPVVRSVKGLAKYWVSALVMVAVALVFWVVASVLLGVNNSPNPFFEDRQLLFLALSYAGTAFDIFSFVVPIYVLVIIGSQETSLYSQKLAPRAFLLLTLLIAIFSVLRNLSFGSRVPLYEDSIWQLFWTYFETGFTILFISLTTYRPMFGGDSPQERKERKKTTQINFIPDPAFQVARPSPTASSFREWGMWWKGSEDGEERSDVGSGKSMHSRSASNLSAKSVGSEGSVRKEMIGVPEFVGGTSDWVMGRTV</sequence>
<feature type="transmembrane region" description="Helical" evidence="2">
    <location>
        <begin position="111"/>
        <end position="135"/>
    </location>
</feature>
<keyword evidence="4" id="KW-1185">Reference proteome</keyword>
<feature type="transmembrane region" description="Helical" evidence="2">
    <location>
        <begin position="223"/>
        <end position="241"/>
    </location>
</feature>
<feature type="compositionally biased region" description="Polar residues" evidence="1">
    <location>
        <begin position="347"/>
        <end position="357"/>
    </location>
</feature>
<dbReference type="PANTHER" id="PTHR33048">
    <property type="entry name" value="PTH11-LIKE INTEGRAL MEMBRANE PROTEIN (AFU_ORTHOLOGUE AFUA_5G11245)"/>
    <property type="match status" value="1"/>
</dbReference>
<dbReference type="InterPro" id="IPR052337">
    <property type="entry name" value="SAT4-like"/>
</dbReference>
<keyword evidence="2" id="KW-0472">Membrane</keyword>
<evidence type="ECO:0000256" key="1">
    <source>
        <dbReference type="SAM" id="MobiDB-lite"/>
    </source>
</evidence>
<keyword evidence="2" id="KW-1133">Transmembrane helix</keyword>
<proteinExistence type="predicted"/>
<feature type="transmembrane region" description="Helical" evidence="2">
    <location>
        <begin position="147"/>
        <end position="171"/>
    </location>
</feature>
<reference evidence="3" key="1">
    <citation type="journal article" date="2020" name="Stud. Mycol.">
        <title>101 Dothideomycetes genomes: a test case for predicting lifestyles and emergence of pathogens.</title>
        <authorList>
            <person name="Haridas S."/>
            <person name="Albert R."/>
            <person name="Binder M."/>
            <person name="Bloem J."/>
            <person name="Labutti K."/>
            <person name="Salamov A."/>
            <person name="Andreopoulos B."/>
            <person name="Baker S."/>
            <person name="Barry K."/>
            <person name="Bills G."/>
            <person name="Bluhm B."/>
            <person name="Cannon C."/>
            <person name="Castanera R."/>
            <person name="Culley D."/>
            <person name="Daum C."/>
            <person name="Ezra D."/>
            <person name="Gonzalez J."/>
            <person name="Henrissat B."/>
            <person name="Kuo A."/>
            <person name="Liang C."/>
            <person name="Lipzen A."/>
            <person name="Lutzoni F."/>
            <person name="Magnuson J."/>
            <person name="Mondo S."/>
            <person name="Nolan M."/>
            <person name="Ohm R."/>
            <person name="Pangilinan J."/>
            <person name="Park H.-J."/>
            <person name="Ramirez L."/>
            <person name="Alfaro M."/>
            <person name="Sun H."/>
            <person name="Tritt A."/>
            <person name="Yoshinaga Y."/>
            <person name="Zwiers L.-H."/>
            <person name="Turgeon B."/>
            <person name="Goodwin S."/>
            <person name="Spatafora J."/>
            <person name="Crous P."/>
            <person name="Grigoriev I."/>
        </authorList>
    </citation>
    <scope>NUCLEOTIDE SEQUENCE</scope>
    <source>
        <strain evidence="3">CBS 627.86</strain>
    </source>
</reference>
<evidence type="ECO:0000313" key="4">
    <source>
        <dbReference type="Proteomes" id="UP000799770"/>
    </source>
</evidence>
<gene>
    <name evidence="3" type="ORF">BDV96DRAFT_256342</name>
</gene>
<dbReference type="OrthoDB" id="444631at2759"/>
<feature type="transmembrane region" description="Helical" evidence="2">
    <location>
        <begin position="21"/>
        <end position="44"/>
    </location>
</feature>
<protein>
    <recommendedName>
        <fullName evidence="5">Integral membrane protein</fullName>
    </recommendedName>
</protein>
<dbReference type="EMBL" id="ML977346">
    <property type="protein sequence ID" value="KAF2108640.1"/>
    <property type="molecule type" value="Genomic_DNA"/>
</dbReference>
<accession>A0A6A5YNS9</accession>
<evidence type="ECO:0008006" key="5">
    <source>
        <dbReference type="Google" id="ProtNLM"/>
    </source>
</evidence>
<keyword evidence="2" id="KW-0812">Transmembrane</keyword>
<evidence type="ECO:0000256" key="2">
    <source>
        <dbReference type="SAM" id="Phobius"/>
    </source>
</evidence>
<feature type="transmembrane region" description="Helical" evidence="2">
    <location>
        <begin position="56"/>
        <end position="74"/>
    </location>
</feature>
<feature type="transmembrane region" description="Helical" evidence="2">
    <location>
        <begin position="261"/>
        <end position="279"/>
    </location>
</feature>
<dbReference type="PANTHER" id="PTHR33048:SF134">
    <property type="entry name" value="INTEGRAL MEMBRANE PROTEIN"/>
    <property type="match status" value="1"/>
</dbReference>
<evidence type="ECO:0000313" key="3">
    <source>
        <dbReference type="EMBL" id="KAF2108640.1"/>
    </source>
</evidence>
<dbReference type="Proteomes" id="UP000799770">
    <property type="component" value="Unassembled WGS sequence"/>
</dbReference>
<organism evidence="3 4">
    <name type="scientific">Lophiotrema nucula</name>
    <dbReference type="NCBI Taxonomy" id="690887"/>
    <lineage>
        <taxon>Eukaryota</taxon>
        <taxon>Fungi</taxon>
        <taxon>Dikarya</taxon>
        <taxon>Ascomycota</taxon>
        <taxon>Pezizomycotina</taxon>
        <taxon>Dothideomycetes</taxon>
        <taxon>Pleosporomycetidae</taxon>
        <taxon>Pleosporales</taxon>
        <taxon>Lophiotremataceae</taxon>
        <taxon>Lophiotrema</taxon>
    </lineage>
</organism>
<feature type="transmembrane region" description="Helical" evidence="2">
    <location>
        <begin position="183"/>
        <end position="211"/>
    </location>
</feature>
<dbReference type="AlphaFoldDB" id="A0A6A5YNS9"/>
<feature type="region of interest" description="Disordered" evidence="1">
    <location>
        <begin position="330"/>
        <end position="362"/>
    </location>
</feature>
<name>A0A6A5YNS9_9PLEO</name>